<dbReference type="PROSITE" id="PS51277">
    <property type="entry name" value="BURP"/>
    <property type="match status" value="1"/>
</dbReference>
<feature type="compositionally biased region" description="Low complexity" evidence="1">
    <location>
        <begin position="82"/>
        <end position="94"/>
    </location>
</feature>
<dbReference type="PANTHER" id="PTHR31236">
    <property type="entry name" value="BURP DOMAIN PROTEIN USPL1-LIKE"/>
    <property type="match status" value="1"/>
</dbReference>
<dbReference type="AlphaFoldDB" id="A0A097BU29"/>
<dbReference type="InterPro" id="IPR044816">
    <property type="entry name" value="BURP"/>
</dbReference>
<sequence>MMEGNKLASCFIFLILLSLLMFVEGRIKPSMGESDEKSKQIEMKDFIEATSNTKSPIIKMVTQMGDNIQNTYTQDHDQLPKNNNNNGHSSSSSSHMNHINPLLIVFFTINDLKVGKKLPIYFPKRDPSKSPPFLPKQKADSIPFSLKQLPQILSYFSFPSDSHQAQAVKETLQQCELKPIKGETKFCATSMESMLDFVRTSLIIPTKSSSLSSFKLVKTSHLTKSNVHFQNYTIFDTHMEIAAPKLVACHTMPYPYAIYYCHYQEGDNNVLKINLEGENGDRVEALAICHMDTSQWSPTHPSFQVLKLQPGDMPICHFFPADDFVWIPIAA</sequence>
<protein>
    <submittedName>
        <fullName evidence="4">BURP domain-containing protein 17</fullName>
    </submittedName>
</protein>
<evidence type="ECO:0000259" key="3">
    <source>
        <dbReference type="PROSITE" id="PS51277"/>
    </source>
</evidence>
<dbReference type="InterPro" id="IPR004873">
    <property type="entry name" value="BURP_dom"/>
</dbReference>
<feature type="chain" id="PRO_5001928760" evidence="2">
    <location>
        <begin position="26"/>
        <end position="331"/>
    </location>
</feature>
<reference evidence="4" key="1">
    <citation type="submission" date="2014-07" db="EMBL/GenBank/DDBJ databases">
        <authorList>
            <person name="Peng L."/>
        </authorList>
    </citation>
    <scope>NUCLEOTIDE SEQUENCE</scope>
</reference>
<feature type="domain" description="BURP" evidence="3">
    <location>
        <begin position="106"/>
        <end position="329"/>
    </location>
</feature>
<feature type="signal peptide" evidence="2">
    <location>
        <begin position="1"/>
        <end position="25"/>
    </location>
</feature>
<organism evidence="4">
    <name type="scientific">Citrullus lanatus</name>
    <name type="common">Watermelon</name>
    <name type="synonym">Citrullus vulgaris</name>
    <dbReference type="NCBI Taxonomy" id="3654"/>
    <lineage>
        <taxon>Eukaryota</taxon>
        <taxon>Viridiplantae</taxon>
        <taxon>Streptophyta</taxon>
        <taxon>Embryophyta</taxon>
        <taxon>Tracheophyta</taxon>
        <taxon>Spermatophyta</taxon>
        <taxon>Magnoliopsida</taxon>
        <taxon>eudicotyledons</taxon>
        <taxon>Gunneridae</taxon>
        <taxon>Pentapetalae</taxon>
        <taxon>rosids</taxon>
        <taxon>fabids</taxon>
        <taxon>Cucurbitales</taxon>
        <taxon>Cucurbitaceae</taxon>
        <taxon>Benincaseae</taxon>
        <taxon>Citrullus</taxon>
    </lineage>
</organism>
<feature type="region of interest" description="Disordered" evidence="1">
    <location>
        <begin position="71"/>
        <end position="94"/>
    </location>
</feature>
<accession>A0A097BU29</accession>
<dbReference type="PANTHER" id="PTHR31236:SF41">
    <property type="entry name" value="BURP DOMAIN PROTEIN USPL1"/>
    <property type="match status" value="1"/>
</dbReference>
<evidence type="ECO:0000313" key="4">
    <source>
        <dbReference type="EMBL" id="AIS71928.1"/>
    </source>
</evidence>
<proteinExistence type="evidence at transcript level"/>
<name>A0A097BU29_CITLA</name>
<evidence type="ECO:0000256" key="1">
    <source>
        <dbReference type="SAM" id="MobiDB-lite"/>
    </source>
</evidence>
<evidence type="ECO:0000256" key="2">
    <source>
        <dbReference type="SAM" id="SignalP"/>
    </source>
</evidence>
<dbReference type="Pfam" id="PF03181">
    <property type="entry name" value="BURP"/>
    <property type="match status" value="1"/>
</dbReference>
<keyword evidence="2" id="KW-0732">Signal</keyword>
<dbReference type="EMBL" id="KM235553">
    <property type="protein sequence ID" value="AIS71928.1"/>
    <property type="molecule type" value="mRNA"/>
</dbReference>
<dbReference type="SMART" id="SM01045">
    <property type="entry name" value="BURP"/>
    <property type="match status" value="1"/>
</dbReference>